<dbReference type="InterPro" id="IPR036691">
    <property type="entry name" value="Endo/exonu/phosph_ase_sf"/>
</dbReference>
<keyword evidence="2" id="KW-1185">Reference proteome</keyword>
<accession>A0A8T0FK72</accession>
<reference evidence="1" key="2">
    <citation type="submission" date="2020-06" db="EMBL/GenBank/DDBJ databases">
        <authorList>
            <person name="Sheffer M."/>
        </authorList>
    </citation>
    <scope>NUCLEOTIDE SEQUENCE</scope>
</reference>
<dbReference type="Gene3D" id="3.60.10.10">
    <property type="entry name" value="Endonuclease/exonuclease/phosphatase"/>
    <property type="match status" value="1"/>
</dbReference>
<evidence type="ECO:0000313" key="1">
    <source>
        <dbReference type="EMBL" id="KAF8791637.1"/>
    </source>
</evidence>
<evidence type="ECO:0008006" key="3">
    <source>
        <dbReference type="Google" id="ProtNLM"/>
    </source>
</evidence>
<proteinExistence type="predicted"/>
<sequence>MQRKTEELSDILHQNNIHMACQQETKLNPNLTLRIKGYTTIRKDRSDRSCGRLAFLIKQQDIKYKICPGIANRNSDSNAEAQAIDIFLHQNSLRIVNVYHPDNTEINVDLLHDLVNTTNGTKIMLGDFNAKSPSGEVLLYSRRALKLKIYSSTYTSQFLTIIKLLTSQKPMAPRQLLTSLQLTTNMNNLPLEMFFTVKADWPKFTSKLEEFYEIIKPSSLNNMVPSFNSFVQKSLKLSIPRGKKKTNWVPYWKDNHIEELISERDALCAEVQSNNTEDNRRKYANSCQKVEEEISLCKRQKWKDFCATLDPRKTSQHWNIIKTLNNRVSQPPQDAQETNSINHREKLAYTNSEVSIC</sequence>
<gene>
    <name evidence="1" type="ORF">HNY73_006478</name>
</gene>
<protein>
    <recommendedName>
        <fullName evidence="3">Endonuclease/exonuclease/phosphatase domain-containing protein</fullName>
    </recommendedName>
</protein>
<dbReference type="AlphaFoldDB" id="A0A8T0FK72"/>
<organism evidence="1 2">
    <name type="scientific">Argiope bruennichi</name>
    <name type="common">Wasp spider</name>
    <name type="synonym">Aranea bruennichi</name>
    <dbReference type="NCBI Taxonomy" id="94029"/>
    <lineage>
        <taxon>Eukaryota</taxon>
        <taxon>Metazoa</taxon>
        <taxon>Ecdysozoa</taxon>
        <taxon>Arthropoda</taxon>
        <taxon>Chelicerata</taxon>
        <taxon>Arachnida</taxon>
        <taxon>Araneae</taxon>
        <taxon>Araneomorphae</taxon>
        <taxon>Entelegynae</taxon>
        <taxon>Araneoidea</taxon>
        <taxon>Araneidae</taxon>
        <taxon>Argiope</taxon>
    </lineage>
</organism>
<reference evidence="1" key="1">
    <citation type="journal article" date="2020" name="bioRxiv">
        <title>Chromosome-level reference genome of the European wasp spider Argiope bruennichi: a resource for studies on range expansion and evolutionary adaptation.</title>
        <authorList>
            <person name="Sheffer M.M."/>
            <person name="Hoppe A."/>
            <person name="Krehenwinkel H."/>
            <person name="Uhl G."/>
            <person name="Kuss A.W."/>
            <person name="Jensen L."/>
            <person name="Jensen C."/>
            <person name="Gillespie R.G."/>
            <person name="Hoff K.J."/>
            <person name="Prost S."/>
        </authorList>
    </citation>
    <scope>NUCLEOTIDE SEQUENCE</scope>
</reference>
<dbReference type="Proteomes" id="UP000807504">
    <property type="component" value="Unassembled WGS sequence"/>
</dbReference>
<dbReference type="SUPFAM" id="SSF56219">
    <property type="entry name" value="DNase I-like"/>
    <property type="match status" value="1"/>
</dbReference>
<name>A0A8T0FK72_ARGBR</name>
<dbReference type="EMBL" id="JABXBU010000011">
    <property type="protein sequence ID" value="KAF8791637.1"/>
    <property type="molecule type" value="Genomic_DNA"/>
</dbReference>
<evidence type="ECO:0000313" key="2">
    <source>
        <dbReference type="Proteomes" id="UP000807504"/>
    </source>
</evidence>
<comment type="caution">
    <text evidence="1">The sequence shown here is derived from an EMBL/GenBank/DDBJ whole genome shotgun (WGS) entry which is preliminary data.</text>
</comment>